<dbReference type="GO" id="GO:0016746">
    <property type="term" value="F:acyltransferase activity"/>
    <property type="evidence" value="ECO:0007669"/>
    <property type="project" value="UniProtKB-KW"/>
</dbReference>
<evidence type="ECO:0000256" key="1">
    <source>
        <dbReference type="ARBA" id="ARBA00004533"/>
    </source>
</evidence>
<keyword evidence="3" id="KW-0997">Cell inner membrane</keyword>
<evidence type="ECO:0000256" key="3">
    <source>
        <dbReference type="ARBA" id="ARBA00022519"/>
    </source>
</evidence>
<dbReference type="GO" id="GO:0005886">
    <property type="term" value="C:plasma membrane"/>
    <property type="evidence" value="ECO:0007669"/>
    <property type="project" value="UniProtKB-SubCell"/>
</dbReference>
<keyword evidence="8" id="KW-1185">Reference proteome</keyword>
<sequence length="299" mass="34369">MVVTEGIERDLLRLIVWYPVRWLVQILPVGSGLMFFRVMGDLHYALSRGKKQRLLANLSAAGIDRCDKQPMVREYFRNHYVDRLFIFIVGRFGHRQIRRYVELEGVERLYAALGCGRGVVLVHGHFGPVHMPLTVLARCGFKIKQLGLPSDQGLSWIGRNVAYRLRLRYEANIPAEILRADSFLRPVFVWLAQNGCIMTTGDGTGTQQRLGKYESFIFLGRPTPFPLGPAILAKKTTAAFMPLFITPAEKNRYRITIEPPLNPQSQQELSAHELTELFVRRLETYVRRYPGLMHFLDRL</sequence>
<keyword evidence="6 7" id="KW-0012">Acyltransferase</keyword>
<dbReference type="PANTHER" id="PTHR30606">
    <property type="entry name" value="LIPID A BIOSYNTHESIS LAUROYL ACYLTRANSFERASE"/>
    <property type="match status" value="1"/>
</dbReference>
<comment type="subcellular location">
    <subcellularLocation>
        <location evidence="1">Cell inner membrane</location>
    </subcellularLocation>
</comment>
<name>A0A0F3GTU5_9BACT</name>
<keyword evidence="2" id="KW-1003">Cell membrane</keyword>
<keyword evidence="5" id="KW-0472">Membrane</keyword>
<gene>
    <name evidence="7" type="ORF">MBAV_002415</name>
</gene>
<evidence type="ECO:0000256" key="5">
    <source>
        <dbReference type="ARBA" id="ARBA00023136"/>
    </source>
</evidence>
<dbReference type="EMBL" id="LACI01001045">
    <property type="protein sequence ID" value="KJU85390.1"/>
    <property type="molecule type" value="Genomic_DNA"/>
</dbReference>
<dbReference type="Pfam" id="PF03279">
    <property type="entry name" value="Lip_A_acyltrans"/>
    <property type="match status" value="1"/>
</dbReference>
<comment type="caution">
    <text evidence="7">The sequence shown here is derived from an EMBL/GenBank/DDBJ whole genome shotgun (WGS) entry which is preliminary data.</text>
</comment>
<dbReference type="PANTHER" id="PTHR30606:SF10">
    <property type="entry name" value="PHOSPHATIDYLINOSITOL MANNOSIDE ACYLTRANSFERASE"/>
    <property type="match status" value="1"/>
</dbReference>
<organism evidence="7 8">
    <name type="scientific">Candidatus Magnetobacterium bavaricum</name>
    <dbReference type="NCBI Taxonomy" id="29290"/>
    <lineage>
        <taxon>Bacteria</taxon>
        <taxon>Pseudomonadati</taxon>
        <taxon>Nitrospirota</taxon>
        <taxon>Thermodesulfovibrionia</taxon>
        <taxon>Thermodesulfovibrionales</taxon>
        <taxon>Candidatus Magnetobacteriaceae</taxon>
        <taxon>Candidatus Magnetobacterium</taxon>
    </lineage>
</organism>
<dbReference type="AlphaFoldDB" id="A0A0F3GTU5"/>
<evidence type="ECO:0000256" key="2">
    <source>
        <dbReference type="ARBA" id="ARBA00022475"/>
    </source>
</evidence>
<protein>
    <submittedName>
        <fullName evidence="7">Lipid A biosynthesis acyltransferase</fullName>
        <ecNumber evidence="7">2.3.1.-</ecNumber>
    </submittedName>
</protein>
<dbReference type="InterPro" id="IPR004960">
    <property type="entry name" value="LipA_acyltrans"/>
</dbReference>
<evidence type="ECO:0000313" key="7">
    <source>
        <dbReference type="EMBL" id="KJU85390.1"/>
    </source>
</evidence>
<dbReference type="Proteomes" id="UP000033423">
    <property type="component" value="Unassembled WGS sequence"/>
</dbReference>
<keyword evidence="4 7" id="KW-0808">Transferase</keyword>
<proteinExistence type="predicted"/>
<evidence type="ECO:0000256" key="4">
    <source>
        <dbReference type="ARBA" id="ARBA00022679"/>
    </source>
</evidence>
<evidence type="ECO:0000313" key="8">
    <source>
        <dbReference type="Proteomes" id="UP000033423"/>
    </source>
</evidence>
<dbReference type="CDD" id="cd07984">
    <property type="entry name" value="LPLAT_LABLAT-like"/>
    <property type="match status" value="1"/>
</dbReference>
<dbReference type="GO" id="GO:0009247">
    <property type="term" value="P:glycolipid biosynthetic process"/>
    <property type="evidence" value="ECO:0007669"/>
    <property type="project" value="UniProtKB-ARBA"/>
</dbReference>
<evidence type="ECO:0000256" key="6">
    <source>
        <dbReference type="ARBA" id="ARBA00023315"/>
    </source>
</evidence>
<reference evidence="7 8" key="1">
    <citation type="submission" date="2015-02" db="EMBL/GenBank/DDBJ databases">
        <title>Single-cell genomics of uncultivated deep-branching MTB reveals a conserved set of magnetosome genes.</title>
        <authorList>
            <person name="Kolinko S."/>
            <person name="Richter M."/>
            <person name="Glockner F.O."/>
            <person name="Brachmann A."/>
            <person name="Schuler D."/>
        </authorList>
    </citation>
    <scope>NUCLEOTIDE SEQUENCE [LARGE SCALE GENOMIC DNA]</scope>
    <source>
        <strain evidence="7">TM-1</strain>
    </source>
</reference>
<dbReference type="EC" id="2.3.1.-" evidence="7"/>
<accession>A0A0F3GTU5</accession>